<gene>
    <name evidence="1" type="ORF">CEXT_202881</name>
</gene>
<organism evidence="1 2">
    <name type="scientific">Caerostris extrusa</name>
    <name type="common">Bark spider</name>
    <name type="synonym">Caerostris bankana</name>
    <dbReference type="NCBI Taxonomy" id="172846"/>
    <lineage>
        <taxon>Eukaryota</taxon>
        <taxon>Metazoa</taxon>
        <taxon>Ecdysozoa</taxon>
        <taxon>Arthropoda</taxon>
        <taxon>Chelicerata</taxon>
        <taxon>Arachnida</taxon>
        <taxon>Araneae</taxon>
        <taxon>Araneomorphae</taxon>
        <taxon>Entelegynae</taxon>
        <taxon>Araneoidea</taxon>
        <taxon>Araneidae</taxon>
        <taxon>Caerostris</taxon>
    </lineage>
</organism>
<accession>A0AAV4VCN5</accession>
<evidence type="ECO:0000313" key="1">
    <source>
        <dbReference type="EMBL" id="GIY68035.1"/>
    </source>
</evidence>
<dbReference type="AlphaFoldDB" id="A0AAV4VCN5"/>
<reference evidence="1 2" key="1">
    <citation type="submission" date="2021-06" db="EMBL/GenBank/DDBJ databases">
        <title>Caerostris extrusa draft genome.</title>
        <authorList>
            <person name="Kono N."/>
            <person name="Arakawa K."/>
        </authorList>
    </citation>
    <scope>NUCLEOTIDE SEQUENCE [LARGE SCALE GENOMIC DNA]</scope>
</reference>
<evidence type="ECO:0000313" key="2">
    <source>
        <dbReference type="Proteomes" id="UP001054945"/>
    </source>
</evidence>
<sequence length="97" mass="10931">MVTCSLSYHRPPDNVAERALAMGRKHKETLEGLDKSIECGIKNDDELEEEIEGSLEYTESIVLCKSRVNRYLGNLNKLQELSSLNLSNVTTESEKES</sequence>
<name>A0AAV4VCN5_CAEEX</name>
<proteinExistence type="predicted"/>
<dbReference type="Proteomes" id="UP001054945">
    <property type="component" value="Unassembled WGS sequence"/>
</dbReference>
<comment type="caution">
    <text evidence="1">The sequence shown here is derived from an EMBL/GenBank/DDBJ whole genome shotgun (WGS) entry which is preliminary data.</text>
</comment>
<dbReference type="EMBL" id="BPLR01014315">
    <property type="protein sequence ID" value="GIY68035.1"/>
    <property type="molecule type" value="Genomic_DNA"/>
</dbReference>
<protein>
    <submittedName>
        <fullName evidence="1">Uncharacterized protein</fullName>
    </submittedName>
</protein>
<keyword evidence="2" id="KW-1185">Reference proteome</keyword>